<feature type="compositionally biased region" description="Pro residues" evidence="1">
    <location>
        <begin position="674"/>
        <end position="687"/>
    </location>
</feature>
<feature type="compositionally biased region" description="Polar residues" evidence="1">
    <location>
        <begin position="691"/>
        <end position="703"/>
    </location>
</feature>
<feature type="region of interest" description="Disordered" evidence="1">
    <location>
        <begin position="1"/>
        <end position="51"/>
    </location>
</feature>
<keyword evidence="3" id="KW-1185">Reference proteome</keyword>
<feature type="region of interest" description="Disordered" evidence="1">
    <location>
        <begin position="332"/>
        <end position="351"/>
    </location>
</feature>
<dbReference type="OrthoDB" id="4188028at2759"/>
<evidence type="ECO:0000313" key="3">
    <source>
        <dbReference type="Proteomes" id="UP000293360"/>
    </source>
</evidence>
<protein>
    <submittedName>
        <fullName evidence="2">Uncharacterized protein</fullName>
    </submittedName>
</protein>
<name>A0A4Q4T653_9PEZI</name>
<feature type="compositionally biased region" description="Basic and acidic residues" evidence="1">
    <location>
        <begin position="932"/>
        <end position="945"/>
    </location>
</feature>
<dbReference type="STRING" id="155417.A0A4Q4T653"/>
<evidence type="ECO:0000313" key="2">
    <source>
        <dbReference type="EMBL" id="RYP01768.1"/>
    </source>
</evidence>
<proteinExistence type="predicted"/>
<dbReference type="Proteomes" id="UP000293360">
    <property type="component" value="Unassembled WGS sequence"/>
</dbReference>
<comment type="caution">
    <text evidence="2">The sequence shown here is derived from an EMBL/GenBank/DDBJ whole genome shotgun (WGS) entry which is preliminary data.</text>
</comment>
<dbReference type="EMBL" id="QJNU01000345">
    <property type="protein sequence ID" value="RYP01768.1"/>
    <property type="molecule type" value="Genomic_DNA"/>
</dbReference>
<evidence type="ECO:0000256" key="1">
    <source>
        <dbReference type="SAM" id="MobiDB-lite"/>
    </source>
</evidence>
<sequence>MDDVSQAAPSPVPSPAKGKGKKTSARGVRKAKKTAGKKGNRGRGRRSKVYADPRVQAAYERQQDLAALYAEVSKAIKPALEEVADSTIKTLLENPTAHQEVAEYEILQKQLDERLRAAIVAADTALSTNLAVAERTRNLDSEFAHIQFHNQFDYKTEEFFDGALNRTSILAELRREGAPVDTPDFRYEYVQEPNEVAQDQGPYRMVRNGIEVPFPSLLEDPKKAIAKVPAARKAKVAAKRRAEDQPEGQPDWKKPVAGPGASQGRGGSARDELANAKVENGEDASIPLPRHIGGLLSAEQEADAEPESNAPSPGAVLDDEQTPVFEQKPEIATAKKDLPDLPNGASEPDARGVRTVFRRGPRANNRIIVPPLFQWDDKEIGFRDSANDSTRKATRATRGRFLNKPNSGTWHLDQTIVTYNCLEYGDDDLDPEVVRKHNLHPKYGLFMSDSVNEQEPPSDHVDGTRPVVVVTPNGSALPASRSVRVKIMDQALEQDARKEKMSKMLENFCENEDIDPEDIVTEEMRERDRSALERLAAIADDEANEDARRRSEEEGEWLRRERANQLLHAAAYLEAEADRPVVPPTSQRPSRPYDAVRDVFTVSEPPPPMPFSVDTFGLSVLADVAESVSRPTWHPEPPFVGDSSMIDPRLLGVTHQPLAPPNAFLQTALNPPPAFAHIAPAPPPELDLPPRTNTPRNPFSSQGHAKGSPVLPPLRPSRRDKVSIVEAPPPRSPSRSQEFESPRGMIHTNSGNFYPPAPARPFHQSYSLHEPPHLMPMPLQGPPSMVGPGMVHNQLPPHLASYPILSPPVPRHSQLATVPVQMAPAPTGPPLGPPTGHPMISPPPPTGTPRQRGSVSSNGNGAAKYRKIAAAPIPHNRPWPANGSTELRLAHYDHKEAIKDYRANEPPPRSGPTTIRGWNVNNVAKGRNRGSIKKEDSSEERESPRESPNAISPYLNKWNPAEQG</sequence>
<feature type="compositionally biased region" description="Polar residues" evidence="1">
    <location>
        <begin position="851"/>
        <end position="860"/>
    </location>
</feature>
<feature type="compositionally biased region" description="Basic and acidic residues" evidence="1">
    <location>
        <begin position="240"/>
        <end position="254"/>
    </location>
</feature>
<feature type="region of interest" description="Disordered" evidence="1">
    <location>
        <begin position="236"/>
        <end position="272"/>
    </location>
</feature>
<feature type="compositionally biased region" description="Pro residues" evidence="1">
    <location>
        <begin position="826"/>
        <end position="847"/>
    </location>
</feature>
<feature type="region of interest" description="Disordered" evidence="1">
    <location>
        <begin position="298"/>
        <end position="318"/>
    </location>
</feature>
<gene>
    <name evidence="2" type="ORF">DL764_006088</name>
</gene>
<organism evidence="2 3">
    <name type="scientific">Monosporascus ibericus</name>
    <dbReference type="NCBI Taxonomy" id="155417"/>
    <lineage>
        <taxon>Eukaryota</taxon>
        <taxon>Fungi</taxon>
        <taxon>Dikarya</taxon>
        <taxon>Ascomycota</taxon>
        <taxon>Pezizomycotina</taxon>
        <taxon>Sordariomycetes</taxon>
        <taxon>Xylariomycetidae</taxon>
        <taxon>Xylariales</taxon>
        <taxon>Xylariales incertae sedis</taxon>
        <taxon>Monosporascus</taxon>
    </lineage>
</organism>
<reference evidence="2 3" key="1">
    <citation type="submission" date="2018-06" db="EMBL/GenBank/DDBJ databases">
        <title>Complete Genomes of Monosporascus.</title>
        <authorList>
            <person name="Robinson A.J."/>
            <person name="Natvig D.O."/>
        </authorList>
    </citation>
    <scope>NUCLEOTIDE SEQUENCE [LARGE SCALE GENOMIC DNA]</scope>
    <source>
        <strain evidence="2 3">CBS 110550</strain>
    </source>
</reference>
<feature type="region of interest" description="Disordered" evidence="1">
    <location>
        <begin position="899"/>
        <end position="964"/>
    </location>
</feature>
<feature type="region of interest" description="Disordered" evidence="1">
    <location>
        <begin position="826"/>
        <end position="861"/>
    </location>
</feature>
<dbReference type="AlphaFoldDB" id="A0A4Q4T653"/>
<feature type="region of interest" description="Disordered" evidence="1">
    <location>
        <begin position="674"/>
        <end position="743"/>
    </location>
</feature>
<feature type="compositionally biased region" description="Basic residues" evidence="1">
    <location>
        <begin position="18"/>
        <end position="48"/>
    </location>
</feature>
<accession>A0A4Q4T653</accession>